<feature type="binding site" evidence="5">
    <location>
        <position position="173"/>
    </location>
    <ligand>
        <name>Mn(2+)</name>
        <dbReference type="ChEBI" id="CHEBI:29035"/>
    </ligand>
</feature>
<dbReference type="PANTHER" id="PTHR11404:SF6">
    <property type="entry name" value="SUPEROXIDE DISMUTASE [MN], MITOCHONDRIAL"/>
    <property type="match status" value="1"/>
</dbReference>
<dbReference type="AlphaFoldDB" id="A0A1G9ZGA4"/>
<dbReference type="GO" id="GO:0004784">
    <property type="term" value="F:superoxide dismutase activity"/>
    <property type="evidence" value="ECO:0007669"/>
    <property type="project" value="UniProtKB-EC"/>
</dbReference>
<dbReference type="FunFam" id="3.55.40.20:FF:000004">
    <property type="entry name" value="Superoxide dismutase [Fe]"/>
    <property type="match status" value="1"/>
</dbReference>
<sequence>MISPSALADEENSMALYTLPDLDYDYSALEPAIIGEINELHHSKHHQAYVTGANQTLEKIDEARDKQDFSSIVGLETTLAFHLAGHALHQVWWKNLSPHGGDKPVGELAAAVDEFFGSFDGLRTQLNAAASTIQGSGWGILAWEPVGQRLITQQLKDHHSNLSIATTPLLAFDAWEHAYYLQYRNVKADYFNALWNVINWTDVNQRFEAARTGKNGLLLQP</sequence>
<evidence type="ECO:0000256" key="6">
    <source>
        <dbReference type="RuleBase" id="RU000414"/>
    </source>
</evidence>
<feature type="binding site" evidence="5">
    <location>
        <position position="41"/>
    </location>
    <ligand>
        <name>Mn(2+)</name>
        <dbReference type="ChEBI" id="CHEBI:29035"/>
    </ligand>
</feature>
<dbReference type="InterPro" id="IPR050265">
    <property type="entry name" value="Fe/Mn_Superoxide_Dismutase"/>
</dbReference>
<dbReference type="PANTHER" id="PTHR11404">
    <property type="entry name" value="SUPEROXIDE DISMUTASE 2"/>
    <property type="match status" value="1"/>
</dbReference>
<dbReference type="PIRSF" id="PIRSF000349">
    <property type="entry name" value="SODismutase"/>
    <property type="match status" value="1"/>
</dbReference>
<dbReference type="InterPro" id="IPR019832">
    <property type="entry name" value="Mn/Fe_SOD_C"/>
</dbReference>
<dbReference type="STRING" id="211114.SAMN04489726_5476"/>
<feature type="binding site" evidence="5">
    <location>
        <position position="89"/>
    </location>
    <ligand>
        <name>Mn(2+)</name>
        <dbReference type="ChEBI" id="CHEBI:29035"/>
    </ligand>
</feature>
<comment type="function">
    <text evidence="6">Destroys radicals which are normally produced within the cells and which are toxic to biological systems.</text>
</comment>
<feature type="domain" description="Manganese/iron superoxide dismutase C-terminal" evidence="8">
    <location>
        <begin position="105"/>
        <end position="206"/>
    </location>
</feature>
<reference evidence="9 10" key="1">
    <citation type="submission" date="2016-10" db="EMBL/GenBank/DDBJ databases">
        <authorList>
            <person name="de Groot N.N."/>
        </authorList>
    </citation>
    <scope>NUCLEOTIDE SEQUENCE [LARGE SCALE GENOMIC DNA]</scope>
    <source>
        <strain evidence="9 10">DSM 44149</strain>
    </source>
</reference>
<organism evidence="9 10">
    <name type="scientific">Allokutzneria albata</name>
    <name type="common">Kibdelosporangium albatum</name>
    <dbReference type="NCBI Taxonomy" id="211114"/>
    <lineage>
        <taxon>Bacteria</taxon>
        <taxon>Bacillati</taxon>
        <taxon>Actinomycetota</taxon>
        <taxon>Actinomycetes</taxon>
        <taxon>Pseudonocardiales</taxon>
        <taxon>Pseudonocardiaceae</taxon>
        <taxon>Allokutzneria</taxon>
    </lineage>
</organism>
<dbReference type="Gene3D" id="3.55.40.20">
    <property type="entry name" value="Iron/manganese superoxide dismutase, C-terminal domain"/>
    <property type="match status" value="1"/>
</dbReference>
<dbReference type="InterPro" id="IPR019833">
    <property type="entry name" value="Mn/Fe_SOD_BS"/>
</dbReference>
<dbReference type="Gene3D" id="1.10.287.990">
    <property type="entry name" value="Fe,Mn superoxide dismutase (SOD) domain"/>
    <property type="match status" value="1"/>
</dbReference>
<evidence type="ECO:0000256" key="3">
    <source>
        <dbReference type="ARBA" id="ARBA00022723"/>
    </source>
</evidence>
<gene>
    <name evidence="9" type="ORF">SAMN04489726_5476</name>
</gene>
<dbReference type="FunFam" id="1.10.287.990:FF:000001">
    <property type="entry name" value="Superoxide dismutase"/>
    <property type="match status" value="1"/>
</dbReference>
<evidence type="ECO:0000256" key="2">
    <source>
        <dbReference type="ARBA" id="ARBA00012682"/>
    </source>
</evidence>
<keyword evidence="10" id="KW-1185">Reference proteome</keyword>
<evidence type="ECO:0000313" key="10">
    <source>
        <dbReference type="Proteomes" id="UP000183376"/>
    </source>
</evidence>
<keyword evidence="4 6" id="KW-0560">Oxidoreductase</keyword>
<evidence type="ECO:0000256" key="4">
    <source>
        <dbReference type="ARBA" id="ARBA00023002"/>
    </source>
</evidence>
<evidence type="ECO:0000313" key="9">
    <source>
        <dbReference type="EMBL" id="SDN20137.1"/>
    </source>
</evidence>
<accession>A0A1G9ZGA4</accession>
<dbReference type="EC" id="1.15.1.1" evidence="2 6"/>
<dbReference type="InterPro" id="IPR036324">
    <property type="entry name" value="Mn/Fe_SOD_N_sf"/>
</dbReference>
<dbReference type="SUPFAM" id="SSF46609">
    <property type="entry name" value="Fe,Mn superoxide dismutase (SOD), N-terminal domain"/>
    <property type="match status" value="1"/>
</dbReference>
<dbReference type="SUPFAM" id="SSF54719">
    <property type="entry name" value="Fe,Mn superoxide dismutase (SOD), C-terminal domain"/>
    <property type="match status" value="1"/>
</dbReference>
<evidence type="ECO:0000259" key="8">
    <source>
        <dbReference type="Pfam" id="PF02777"/>
    </source>
</evidence>
<dbReference type="PROSITE" id="PS00088">
    <property type="entry name" value="SOD_MN"/>
    <property type="match status" value="1"/>
</dbReference>
<evidence type="ECO:0000256" key="5">
    <source>
        <dbReference type="PIRSR" id="PIRSR000349-1"/>
    </source>
</evidence>
<dbReference type="GO" id="GO:0046872">
    <property type="term" value="F:metal ion binding"/>
    <property type="evidence" value="ECO:0007669"/>
    <property type="project" value="UniProtKB-KW"/>
</dbReference>
<dbReference type="InterPro" id="IPR019831">
    <property type="entry name" value="Mn/Fe_SOD_N"/>
</dbReference>
<evidence type="ECO:0000259" key="7">
    <source>
        <dbReference type="Pfam" id="PF00081"/>
    </source>
</evidence>
<dbReference type="EMBL" id="LT629701">
    <property type="protein sequence ID" value="SDN20137.1"/>
    <property type="molecule type" value="Genomic_DNA"/>
</dbReference>
<protein>
    <recommendedName>
        <fullName evidence="2 6">Superoxide dismutase</fullName>
        <ecNumber evidence="2 6">1.15.1.1</ecNumber>
    </recommendedName>
</protein>
<dbReference type="Pfam" id="PF02777">
    <property type="entry name" value="Sod_Fe_C"/>
    <property type="match status" value="1"/>
</dbReference>
<comment type="similarity">
    <text evidence="1 6">Belongs to the iron/manganese superoxide dismutase family.</text>
</comment>
<comment type="catalytic activity">
    <reaction evidence="6">
        <text>2 superoxide + 2 H(+) = H2O2 + O2</text>
        <dbReference type="Rhea" id="RHEA:20696"/>
        <dbReference type="ChEBI" id="CHEBI:15378"/>
        <dbReference type="ChEBI" id="CHEBI:15379"/>
        <dbReference type="ChEBI" id="CHEBI:16240"/>
        <dbReference type="ChEBI" id="CHEBI:18421"/>
        <dbReference type="EC" id="1.15.1.1"/>
    </reaction>
</comment>
<dbReference type="Proteomes" id="UP000183376">
    <property type="component" value="Chromosome I"/>
</dbReference>
<dbReference type="PRINTS" id="PR01703">
    <property type="entry name" value="MNSODISMTASE"/>
</dbReference>
<name>A0A1G9ZGA4_ALLAB</name>
<dbReference type="InterPro" id="IPR036314">
    <property type="entry name" value="SOD_C_sf"/>
</dbReference>
<dbReference type="eggNOG" id="COG0605">
    <property type="taxonomic scope" value="Bacteria"/>
</dbReference>
<feature type="binding site" evidence="5">
    <location>
        <position position="177"/>
    </location>
    <ligand>
        <name>Mn(2+)</name>
        <dbReference type="ChEBI" id="CHEBI:29035"/>
    </ligand>
</feature>
<dbReference type="InterPro" id="IPR001189">
    <property type="entry name" value="Mn/Fe_SOD"/>
</dbReference>
<evidence type="ECO:0000256" key="1">
    <source>
        <dbReference type="ARBA" id="ARBA00008714"/>
    </source>
</evidence>
<keyword evidence="3 5" id="KW-0479">Metal-binding</keyword>
<feature type="domain" description="Manganese/iron superoxide dismutase N-terminal" evidence="7">
    <location>
        <begin position="17"/>
        <end position="97"/>
    </location>
</feature>
<proteinExistence type="inferred from homology"/>
<dbReference type="Pfam" id="PF00081">
    <property type="entry name" value="Sod_Fe_N"/>
    <property type="match status" value="1"/>
</dbReference>